<dbReference type="SUPFAM" id="SSF51182">
    <property type="entry name" value="RmlC-like cupins"/>
    <property type="match status" value="1"/>
</dbReference>
<dbReference type="OrthoDB" id="9814751at2"/>
<name>F9YBF6_KETVW</name>
<dbReference type="CDD" id="cd00093">
    <property type="entry name" value="HTH_XRE"/>
    <property type="match status" value="1"/>
</dbReference>
<dbReference type="CDD" id="cd02209">
    <property type="entry name" value="cupin_XRE_C"/>
    <property type="match status" value="1"/>
</dbReference>
<dbReference type="Gene3D" id="1.10.260.40">
    <property type="entry name" value="lambda repressor-like DNA-binding domains"/>
    <property type="match status" value="1"/>
</dbReference>
<organism evidence="3 4">
    <name type="scientific">Ketogulonicigenium vulgare (strain WSH-001)</name>
    <dbReference type="NCBI Taxonomy" id="759362"/>
    <lineage>
        <taxon>Bacteria</taxon>
        <taxon>Pseudomonadati</taxon>
        <taxon>Pseudomonadota</taxon>
        <taxon>Alphaproteobacteria</taxon>
        <taxon>Rhodobacterales</taxon>
        <taxon>Roseobacteraceae</taxon>
        <taxon>Ketogulonicigenium</taxon>
    </lineage>
</organism>
<keyword evidence="1" id="KW-0238">DNA-binding</keyword>
<accession>F9YBF6</accession>
<feature type="domain" description="HTH cro/C1-type" evidence="2">
    <location>
        <begin position="24"/>
        <end position="78"/>
    </location>
</feature>
<dbReference type="SUPFAM" id="SSF47413">
    <property type="entry name" value="lambda repressor-like DNA-binding domains"/>
    <property type="match status" value="1"/>
</dbReference>
<sequence>MPRPATRRTIAPMAVAPTSVGDALRARRIALGITQRVVADQAGLTTGFISQVERGLTAPSLSSLHAISKVLGLSPLQFIDTPPAPQQLTRAGARQTYGIAPNVARYERLTGHFPGSVLRSVICHEDPGQRHAPIRHEGEELFYIIAGALTVEVGGTPHVLHPGDTIHFSSGDVHSTWNHTSSPTTFLHTCTMDVFDDAQAVETTKEISA</sequence>
<keyword evidence="4" id="KW-1185">Reference proteome</keyword>
<dbReference type="InterPro" id="IPR013096">
    <property type="entry name" value="Cupin_2"/>
</dbReference>
<dbReference type="Pfam" id="PF01381">
    <property type="entry name" value="HTH_3"/>
    <property type="match status" value="1"/>
</dbReference>
<evidence type="ECO:0000256" key="1">
    <source>
        <dbReference type="ARBA" id="ARBA00023125"/>
    </source>
</evidence>
<dbReference type="Gene3D" id="2.60.120.10">
    <property type="entry name" value="Jelly Rolls"/>
    <property type="match status" value="1"/>
</dbReference>
<evidence type="ECO:0000313" key="3">
    <source>
        <dbReference type="EMBL" id="AEM42708.1"/>
    </source>
</evidence>
<dbReference type="InterPro" id="IPR011051">
    <property type="entry name" value="RmlC_Cupin_sf"/>
</dbReference>
<dbReference type="PANTHER" id="PTHR46797">
    <property type="entry name" value="HTH-TYPE TRANSCRIPTIONAL REGULATOR"/>
    <property type="match status" value="1"/>
</dbReference>
<dbReference type="InterPro" id="IPR001387">
    <property type="entry name" value="Cro/C1-type_HTH"/>
</dbReference>
<dbReference type="InterPro" id="IPR014710">
    <property type="entry name" value="RmlC-like_jellyroll"/>
</dbReference>
<keyword evidence="3" id="KW-0614">Plasmid</keyword>
<dbReference type="EMBL" id="CP002020">
    <property type="protein sequence ID" value="AEM42708.1"/>
    <property type="molecule type" value="Genomic_DNA"/>
</dbReference>
<dbReference type="Pfam" id="PF07883">
    <property type="entry name" value="Cupin_2"/>
    <property type="match status" value="1"/>
</dbReference>
<dbReference type="InterPro" id="IPR010982">
    <property type="entry name" value="Lambda_DNA-bd_dom_sf"/>
</dbReference>
<gene>
    <name evidence="3" type="ordered locus">KVU_PB0030</name>
</gene>
<dbReference type="Proteomes" id="UP000000692">
    <property type="component" value="Plasmid 2"/>
</dbReference>
<dbReference type="PROSITE" id="PS50943">
    <property type="entry name" value="HTH_CROC1"/>
    <property type="match status" value="1"/>
</dbReference>
<dbReference type="PANTHER" id="PTHR46797:SF1">
    <property type="entry name" value="METHYLPHOSPHONATE SYNTHASE"/>
    <property type="match status" value="1"/>
</dbReference>
<dbReference type="InterPro" id="IPR050807">
    <property type="entry name" value="TransReg_Diox_bact_type"/>
</dbReference>
<dbReference type="KEGG" id="kvl:KVU_PB0030"/>
<dbReference type="HOGENOM" id="CLU_085376_1_1_5"/>
<evidence type="ECO:0000259" key="2">
    <source>
        <dbReference type="PROSITE" id="PS50943"/>
    </source>
</evidence>
<dbReference type="AlphaFoldDB" id="F9YBF6"/>
<geneLocation type="plasmid" evidence="4">
    <name>pKVU_200</name>
</geneLocation>
<protein>
    <submittedName>
        <fullName evidence="3">Probable transcriptional regulator</fullName>
    </submittedName>
</protein>
<dbReference type="GO" id="GO:0003700">
    <property type="term" value="F:DNA-binding transcription factor activity"/>
    <property type="evidence" value="ECO:0007669"/>
    <property type="project" value="TreeGrafter"/>
</dbReference>
<proteinExistence type="predicted"/>
<reference evidence="3 4" key="1">
    <citation type="journal article" date="2011" name="J. Bacteriol.">
        <title>Complete genome sequence of the industrial strain Ketogulonicigenium vulgare WSH-001.</title>
        <authorList>
            <person name="Liu L."/>
            <person name="Li Y."/>
            <person name="Zhang J."/>
            <person name="Zhou Z."/>
            <person name="Liu J."/>
            <person name="Li X."/>
            <person name="Zhou J."/>
            <person name="Du G."/>
            <person name="Wang L."/>
            <person name="Chen J."/>
        </authorList>
    </citation>
    <scope>NUCLEOTIDE SEQUENCE [LARGE SCALE GENOMIC DNA]</scope>
    <source>
        <strain evidence="3 4">WSH-001</strain>
        <plasmid evidence="4">pKVU_200</plasmid>
    </source>
</reference>
<evidence type="ECO:0000313" key="4">
    <source>
        <dbReference type="Proteomes" id="UP000000692"/>
    </source>
</evidence>
<dbReference type="GO" id="GO:0005829">
    <property type="term" value="C:cytosol"/>
    <property type="evidence" value="ECO:0007669"/>
    <property type="project" value="TreeGrafter"/>
</dbReference>
<dbReference type="SMART" id="SM00530">
    <property type="entry name" value="HTH_XRE"/>
    <property type="match status" value="1"/>
</dbReference>
<dbReference type="GO" id="GO:0003677">
    <property type="term" value="F:DNA binding"/>
    <property type="evidence" value="ECO:0007669"/>
    <property type="project" value="UniProtKB-KW"/>
</dbReference>